<dbReference type="PANTHER" id="PTHR43384">
    <property type="entry name" value="SEPTUM SITE-DETERMINING PROTEIN MIND HOMOLOG, CHLOROPLASTIC-RELATED"/>
    <property type="match status" value="1"/>
</dbReference>
<accession>A0ABW4ENT7</accession>
<keyword evidence="4" id="KW-1185">Reference proteome</keyword>
<evidence type="ECO:0000313" key="4">
    <source>
        <dbReference type="Proteomes" id="UP001597114"/>
    </source>
</evidence>
<dbReference type="InterPro" id="IPR050625">
    <property type="entry name" value="ParA/MinD_ATPase"/>
</dbReference>
<evidence type="ECO:0000259" key="2">
    <source>
        <dbReference type="Pfam" id="PF01656"/>
    </source>
</evidence>
<evidence type="ECO:0000313" key="3">
    <source>
        <dbReference type="EMBL" id="MFD1516611.1"/>
    </source>
</evidence>
<reference evidence="4" key="1">
    <citation type="journal article" date="2019" name="Int. J. Syst. Evol. Microbiol.">
        <title>The Global Catalogue of Microorganisms (GCM) 10K type strain sequencing project: providing services to taxonomists for standard genome sequencing and annotation.</title>
        <authorList>
            <consortium name="The Broad Institute Genomics Platform"/>
            <consortium name="The Broad Institute Genome Sequencing Center for Infectious Disease"/>
            <person name="Wu L."/>
            <person name="Ma J."/>
        </authorList>
    </citation>
    <scope>NUCLEOTIDE SEQUENCE [LARGE SCALE GENOMIC DNA]</scope>
    <source>
        <strain evidence="4">CCM 7043</strain>
    </source>
</reference>
<dbReference type="Gene3D" id="3.40.50.300">
    <property type="entry name" value="P-loop containing nucleotide triphosphate hydrolases"/>
    <property type="match status" value="1"/>
</dbReference>
<dbReference type="SUPFAM" id="SSF52540">
    <property type="entry name" value="P-loop containing nucleoside triphosphate hydrolases"/>
    <property type="match status" value="1"/>
</dbReference>
<feature type="compositionally biased region" description="Low complexity" evidence="1">
    <location>
        <begin position="374"/>
        <end position="384"/>
    </location>
</feature>
<evidence type="ECO:0000256" key="1">
    <source>
        <dbReference type="SAM" id="MobiDB-lite"/>
    </source>
</evidence>
<feature type="compositionally biased region" description="Low complexity" evidence="1">
    <location>
        <begin position="32"/>
        <end position="44"/>
    </location>
</feature>
<dbReference type="Pfam" id="PF01656">
    <property type="entry name" value="CbiA"/>
    <property type="match status" value="1"/>
</dbReference>
<organism evidence="3 4">
    <name type="scientific">Pseudonocardia yunnanensis</name>
    <dbReference type="NCBI Taxonomy" id="58107"/>
    <lineage>
        <taxon>Bacteria</taxon>
        <taxon>Bacillati</taxon>
        <taxon>Actinomycetota</taxon>
        <taxon>Actinomycetes</taxon>
        <taxon>Pseudonocardiales</taxon>
        <taxon>Pseudonocardiaceae</taxon>
        <taxon>Pseudonocardia</taxon>
    </lineage>
</organism>
<name>A0ABW4ENT7_9PSEU</name>
<sequence length="397" mass="41616">MPKRAFVSSDTDHAPEVPADPEPLPHTEAGNEPSSSEEPAVEPARTSSGPGEGPASDERTAGSAAQLTDDTIVRRRSDPPTAGWRRAVHTLSRGMINPGAGPAERHRQGLTLRIRRPLDGPHQIAVSSVKGGVGKTTVAALLGLTLAEHRGDRVVALDADPDAGTLADRLTGEPGVTVRELIEHIDGVRALPDVARFTSLAGRLQVLASEQDPARSEAFNRAEYEQVCRVLRRFYNIVVTDSGTGILHSAMDGILARTDSLVVVGALTLDSASRASKTLDWLVAHGHRDLVGNAVVALAGDRTSKEVDATRLRSHFAARCRAVVDLPHDPHLATGGRIDMGALRRSTVDAVLELTALVADDFGTANPGDPAPVDPAAGDPPIAATSGSGQTRGPNSL</sequence>
<dbReference type="EMBL" id="JBHUCO010000004">
    <property type="protein sequence ID" value="MFD1516611.1"/>
    <property type="molecule type" value="Genomic_DNA"/>
</dbReference>
<dbReference type="Proteomes" id="UP001597114">
    <property type="component" value="Unassembled WGS sequence"/>
</dbReference>
<comment type="caution">
    <text evidence="3">The sequence shown here is derived from an EMBL/GenBank/DDBJ whole genome shotgun (WGS) entry which is preliminary data.</text>
</comment>
<feature type="compositionally biased region" description="Polar residues" evidence="1">
    <location>
        <begin position="385"/>
        <end position="397"/>
    </location>
</feature>
<protein>
    <submittedName>
        <fullName evidence="3">MinD/ParA family protein</fullName>
    </submittedName>
</protein>
<feature type="region of interest" description="Disordered" evidence="1">
    <location>
        <begin position="1"/>
        <end position="106"/>
    </location>
</feature>
<proteinExistence type="predicted"/>
<feature type="region of interest" description="Disordered" evidence="1">
    <location>
        <begin position="363"/>
        <end position="397"/>
    </location>
</feature>
<gene>
    <name evidence="3" type="ORF">ACFSJD_03880</name>
</gene>
<dbReference type="PANTHER" id="PTHR43384:SF14">
    <property type="entry name" value="ESX-1 SECRETION-ASSOCIATED PROTEIN ESPI"/>
    <property type="match status" value="1"/>
</dbReference>
<feature type="domain" description="CobQ/CobB/MinD/ParA nucleotide binding" evidence="2">
    <location>
        <begin position="124"/>
        <end position="170"/>
    </location>
</feature>
<dbReference type="RefSeq" id="WP_344728725.1">
    <property type="nucleotide sequence ID" value="NZ_BAAAUS010000055.1"/>
</dbReference>
<dbReference type="InterPro" id="IPR027417">
    <property type="entry name" value="P-loop_NTPase"/>
</dbReference>
<dbReference type="InterPro" id="IPR002586">
    <property type="entry name" value="CobQ/CobB/MinD/ParA_Nub-bd_dom"/>
</dbReference>